<dbReference type="Proteomes" id="UP000297245">
    <property type="component" value="Unassembled WGS sequence"/>
</dbReference>
<accession>A0A4S8M7J3</accession>
<dbReference type="AlphaFoldDB" id="A0A4S8M7J3"/>
<evidence type="ECO:0000313" key="1">
    <source>
        <dbReference type="EMBL" id="THU97798.1"/>
    </source>
</evidence>
<name>A0A4S8M7J3_DENBC</name>
<gene>
    <name evidence="1" type="ORF">K435DRAFT_52239</name>
</gene>
<evidence type="ECO:0000313" key="2">
    <source>
        <dbReference type="Proteomes" id="UP000297245"/>
    </source>
</evidence>
<dbReference type="EMBL" id="ML179148">
    <property type="protein sequence ID" value="THU97798.1"/>
    <property type="molecule type" value="Genomic_DNA"/>
</dbReference>
<protein>
    <submittedName>
        <fullName evidence="1">Uncharacterized protein</fullName>
    </submittedName>
</protein>
<sequence length="90" mass="10686">MDRIRWRKKLLMEIIECYEDIQTTRNEIEVSYHPLSRSIASFRSVYADDGLSTQEAKELKKQQLYTLEISCRNDAFESRALRNRGKDKKA</sequence>
<keyword evidence="2" id="KW-1185">Reference proteome</keyword>
<reference evidence="1 2" key="1">
    <citation type="journal article" date="2019" name="Nat. Ecol. Evol.">
        <title>Megaphylogeny resolves global patterns of mushroom evolution.</title>
        <authorList>
            <person name="Varga T."/>
            <person name="Krizsan K."/>
            <person name="Foldi C."/>
            <person name="Dima B."/>
            <person name="Sanchez-Garcia M."/>
            <person name="Sanchez-Ramirez S."/>
            <person name="Szollosi G.J."/>
            <person name="Szarkandi J.G."/>
            <person name="Papp V."/>
            <person name="Albert L."/>
            <person name="Andreopoulos W."/>
            <person name="Angelini C."/>
            <person name="Antonin V."/>
            <person name="Barry K.W."/>
            <person name="Bougher N.L."/>
            <person name="Buchanan P."/>
            <person name="Buyck B."/>
            <person name="Bense V."/>
            <person name="Catcheside P."/>
            <person name="Chovatia M."/>
            <person name="Cooper J."/>
            <person name="Damon W."/>
            <person name="Desjardin D."/>
            <person name="Finy P."/>
            <person name="Geml J."/>
            <person name="Haridas S."/>
            <person name="Hughes K."/>
            <person name="Justo A."/>
            <person name="Karasinski D."/>
            <person name="Kautmanova I."/>
            <person name="Kiss B."/>
            <person name="Kocsube S."/>
            <person name="Kotiranta H."/>
            <person name="LaButti K.M."/>
            <person name="Lechner B.E."/>
            <person name="Liimatainen K."/>
            <person name="Lipzen A."/>
            <person name="Lukacs Z."/>
            <person name="Mihaltcheva S."/>
            <person name="Morgado L.N."/>
            <person name="Niskanen T."/>
            <person name="Noordeloos M.E."/>
            <person name="Ohm R.A."/>
            <person name="Ortiz-Santana B."/>
            <person name="Ovrebo C."/>
            <person name="Racz N."/>
            <person name="Riley R."/>
            <person name="Savchenko A."/>
            <person name="Shiryaev A."/>
            <person name="Soop K."/>
            <person name="Spirin V."/>
            <person name="Szebenyi C."/>
            <person name="Tomsovsky M."/>
            <person name="Tulloss R.E."/>
            <person name="Uehling J."/>
            <person name="Grigoriev I.V."/>
            <person name="Vagvolgyi C."/>
            <person name="Papp T."/>
            <person name="Martin F.M."/>
            <person name="Miettinen O."/>
            <person name="Hibbett D.S."/>
            <person name="Nagy L.G."/>
        </authorList>
    </citation>
    <scope>NUCLEOTIDE SEQUENCE [LARGE SCALE GENOMIC DNA]</scope>
    <source>
        <strain evidence="1 2">CBS 962.96</strain>
    </source>
</reference>
<proteinExistence type="predicted"/>
<organism evidence="1 2">
    <name type="scientific">Dendrothele bispora (strain CBS 962.96)</name>
    <dbReference type="NCBI Taxonomy" id="1314807"/>
    <lineage>
        <taxon>Eukaryota</taxon>
        <taxon>Fungi</taxon>
        <taxon>Dikarya</taxon>
        <taxon>Basidiomycota</taxon>
        <taxon>Agaricomycotina</taxon>
        <taxon>Agaricomycetes</taxon>
        <taxon>Agaricomycetidae</taxon>
        <taxon>Agaricales</taxon>
        <taxon>Agaricales incertae sedis</taxon>
        <taxon>Dendrothele</taxon>
    </lineage>
</organism>